<keyword evidence="2" id="KW-1185">Reference proteome</keyword>
<dbReference type="EMBL" id="CM056742">
    <property type="protein sequence ID" value="KAJ8677356.1"/>
    <property type="molecule type" value="Genomic_DNA"/>
</dbReference>
<dbReference type="Proteomes" id="UP001239111">
    <property type="component" value="Chromosome 2"/>
</dbReference>
<proteinExistence type="predicted"/>
<evidence type="ECO:0000313" key="2">
    <source>
        <dbReference type="Proteomes" id="UP001239111"/>
    </source>
</evidence>
<gene>
    <name evidence="1" type="ORF">QAD02_013143</name>
</gene>
<protein>
    <submittedName>
        <fullName evidence="1">Uncharacterized protein</fullName>
    </submittedName>
</protein>
<name>A0ACC2P2S6_9HYME</name>
<accession>A0ACC2P2S6</accession>
<comment type="caution">
    <text evidence="1">The sequence shown here is derived from an EMBL/GenBank/DDBJ whole genome shotgun (WGS) entry which is preliminary data.</text>
</comment>
<sequence>MPELVQMGYTADEEIFCATSIKINGVEFRGNLFIVLEKAEARDDHLLGFGRIKEIVMIGIDNIFSLTPVCQTLFFDTSLNAYKIELRDVRDSESFVRTPLLPFYEPFSSCRKAGSDAIYISLRHIIA</sequence>
<reference evidence="1" key="1">
    <citation type="submission" date="2023-04" db="EMBL/GenBank/DDBJ databases">
        <title>A chromosome-level genome assembly of the parasitoid wasp Eretmocerus hayati.</title>
        <authorList>
            <person name="Zhong Y."/>
            <person name="Liu S."/>
            <person name="Liu Y."/>
        </authorList>
    </citation>
    <scope>NUCLEOTIDE SEQUENCE</scope>
    <source>
        <strain evidence="1">ZJU_SS_LIU_2023</strain>
    </source>
</reference>
<evidence type="ECO:0000313" key="1">
    <source>
        <dbReference type="EMBL" id="KAJ8677356.1"/>
    </source>
</evidence>
<organism evidence="1 2">
    <name type="scientific">Eretmocerus hayati</name>
    <dbReference type="NCBI Taxonomy" id="131215"/>
    <lineage>
        <taxon>Eukaryota</taxon>
        <taxon>Metazoa</taxon>
        <taxon>Ecdysozoa</taxon>
        <taxon>Arthropoda</taxon>
        <taxon>Hexapoda</taxon>
        <taxon>Insecta</taxon>
        <taxon>Pterygota</taxon>
        <taxon>Neoptera</taxon>
        <taxon>Endopterygota</taxon>
        <taxon>Hymenoptera</taxon>
        <taxon>Apocrita</taxon>
        <taxon>Proctotrupomorpha</taxon>
        <taxon>Chalcidoidea</taxon>
        <taxon>Aphelinidae</taxon>
        <taxon>Aphelininae</taxon>
        <taxon>Eretmocerus</taxon>
    </lineage>
</organism>